<organism evidence="1 2">
    <name type="scientific">Fusarium solani subsp. cucurbitae</name>
    <name type="common">Neocosmosporum cucurbitae</name>
    <dbReference type="NCBI Taxonomy" id="2747967"/>
    <lineage>
        <taxon>Eukaryota</taxon>
        <taxon>Fungi</taxon>
        <taxon>Dikarya</taxon>
        <taxon>Ascomycota</taxon>
        <taxon>Pezizomycotina</taxon>
        <taxon>Sordariomycetes</taxon>
        <taxon>Hypocreomycetidae</taxon>
        <taxon>Hypocreales</taxon>
        <taxon>Nectriaceae</taxon>
        <taxon>Fusarium</taxon>
        <taxon>Fusarium solani species complex</taxon>
    </lineage>
</organism>
<evidence type="ECO:0000313" key="2">
    <source>
        <dbReference type="Proteomes" id="UP000830768"/>
    </source>
</evidence>
<keyword evidence="2" id="KW-1185">Reference proteome</keyword>
<accession>A0ACD3YQC6</accession>
<sequence length="480" mass="53149">MQEKIVQRRKGSKHDKTGCLTCRYRRKKCVENTFPVCGACLRLNLECIRVPIRRIVPPSRSSGTEASGTAEETPRQSAPESTALMRPLACLPLQTESLRRRHAMNHYIKVLSELLTVSKHNNSFLSDFLPMAIESPALAEALIAYASGHLSSLDSSYTTVSLEARSNALQALSRVVCLPADQPTFTEPTLSASLILLTSEVCLGSHSSWYNHLIGAKHLIASAQHQTGRGPDALKATSEGRWVLRNFAYHDIVGSVTLGAKPLLDSKYLQGITEEVDTYLGVASAILAFIAQTTNLSWETTESAAATRFQQYLTIEEALKSWQCPDDTPPTLDAVASAYRGAALIHLYRKMRQHLQHSDSFIQQVIADVDLSRATIQERIKTEVSGVLESVARVPADDVGESSLLFPLFIAGGEVTDSVQMEVVRWKLQGSFQKRRFRNISRALEVLEGLWALRLRTTEADGIPDWEHILRTSDEPLLLT</sequence>
<dbReference type="Proteomes" id="UP000830768">
    <property type="component" value="Chromosome 2"/>
</dbReference>
<reference evidence="1" key="1">
    <citation type="submission" date="2021-11" db="EMBL/GenBank/DDBJ databases">
        <title>Fusarium solani-melongenae Genome sequencing and assembly.</title>
        <authorList>
            <person name="Xie S."/>
            <person name="Huang L."/>
            <person name="Zhang X."/>
        </authorList>
    </citation>
    <scope>NUCLEOTIDE SEQUENCE</scope>
    <source>
        <strain evidence="1">CRI 24-3</strain>
    </source>
</reference>
<name>A0ACD3YQC6_FUSSC</name>
<protein>
    <submittedName>
        <fullName evidence="1">Uncharacterized protein</fullName>
    </submittedName>
</protein>
<proteinExistence type="predicted"/>
<evidence type="ECO:0000313" key="1">
    <source>
        <dbReference type="EMBL" id="UPK91154.1"/>
    </source>
</evidence>
<gene>
    <name evidence="1" type="ORF">LCI18_002089</name>
</gene>
<dbReference type="EMBL" id="CP090031">
    <property type="protein sequence ID" value="UPK91154.1"/>
    <property type="molecule type" value="Genomic_DNA"/>
</dbReference>